<dbReference type="STRING" id="662755.CRES_2176"/>
<gene>
    <name evidence="2" type="ordered locus">CRES_2176</name>
</gene>
<dbReference type="KEGG" id="crd:CRES_2176"/>
<evidence type="ECO:0000313" key="2">
    <source>
        <dbReference type="EMBL" id="AEI10529.1"/>
    </source>
</evidence>
<dbReference type="EMBL" id="CP002857">
    <property type="protein sequence ID" value="AEI10529.1"/>
    <property type="molecule type" value="Genomic_DNA"/>
</dbReference>
<dbReference type="RefSeq" id="WP_013889507.1">
    <property type="nucleotide sequence ID" value="NC_015673.1"/>
</dbReference>
<feature type="region of interest" description="Disordered" evidence="1">
    <location>
        <begin position="173"/>
        <end position="227"/>
    </location>
</feature>
<proteinExistence type="predicted"/>
<evidence type="ECO:0000256" key="1">
    <source>
        <dbReference type="SAM" id="MobiDB-lite"/>
    </source>
</evidence>
<feature type="compositionally biased region" description="Polar residues" evidence="1">
    <location>
        <begin position="213"/>
        <end position="223"/>
    </location>
</feature>
<reference evidence="2 3" key="1">
    <citation type="journal article" date="2012" name="BMC Genomics">
        <title>Complete genome sequence, lifestyle, and multi-drug resistance of the human pathogen Corynebacterium resistens DSM 45100 isolated from blood samples of a leukemia patient.</title>
        <authorList>
            <person name="Schroder J."/>
            <person name="Maus I."/>
            <person name="Meyer K."/>
            <person name="Wordemann S."/>
            <person name="Blom J."/>
            <person name="Jaenicke S."/>
            <person name="Schneider J."/>
            <person name="Trost E."/>
            <person name="Tauch A."/>
        </authorList>
    </citation>
    <scope>NUCLEOTIDE SEQUENCE [LARGE SCALE GENOMIC DNA]</scope>
    <source>
        <strain evidence="3">DSM 45100 / JCM 12819 / CCUG 50093 / GTC 2026 / SICGH 158</strain>
    </source>
</reference>
<feature type="region of interest" description="Disordered" evidence="1">
    <location>
        <begin position="243"/>
        <end position="270"/>
    </location>
</feature>
<name>F8E3K3_CORRG</name>
<dbReference type="eggNOG" id="COG3153">
    <property type="taxonomic scope" value="Bacteria"/>
</dbReference>
<organism evidence="2 3">
    <name type="scientific">Corynebacterium resistens (strain DSM 45100 / JCM 12819 / GTC 2026 / SICGH 158)</name>
    <dbReference type="NCBI Taxonomy" id="662755"/>
    <lineage>
        <taxon>Bacteria</taxon>
        <taxon>Bacillati</taxon>
        <taxon>Actinomycetota</taxon>
        <taxon>Actinomycetes</taxon>
        <taxon>Mycobacteriales</taxon>
        <taxon>Corynebacteriaceae</taxon>
        <taxon>Corynebacterium</taxon>
    </lineage>
</organism>
<accession>F8E3K3</accession>
<feature type="compositionally biased region" description="Low complexity" evidence="1">
    <location>
        <begin position="252"/>
        <end position="262"/>
    </location>
</feature>
<evidence type="ECO:0000313" key="3">
    <source>
        <dbReference type="Proteomes" id="UP000000492"/>
    </source>
</evidence>
<dbReference type="AlphaFoldDB" id="F8E3K3"/>
<dbReference type="Proteomes" id="UP000000492">
    <property type="component" value="Chromosome"/>
</dbReference>
<sequence length="354" mass="38664">MHVNIQAVTPSTMHLVEPGASVEMFWETENRNDIEQMTRDDLVFNKQIWMQNTHLTWGICGYTAFVDNGDATANPVPAATVFFAPASYLPGTGKMPTAPVSPDAIVLSTVHVSDAYMGLYLEHQLIDTVITEATRRGVKAIEAFARAEEFDDSIVQRALGLHSKLDQGEQAVDAKNATPNDQGLPDVASAERTEEAEDATATSLTRDAGKGQETISSTSSPQVLTPLEELKFIPEAYRGWDSESGLDRASDSADASGHAASRQENGTAQDYLERAPLLSEDILEEEGFSIIAHHPKYPRYRRELPEATSLFARFNKAEHQELNGPEEIHTVLGGEGSFRGLLQAEHATNTKDPG</sequence>
<dbReference type="OrthoDB" id="5242876at2"/>
<keyword evidence="3" id="KW-1185">Reference proteome</keyword>
<dbReference type="HOGENOM" id="CLU_067049_0_0_11"/>
<protein>
    <submittedName>
        <fullName evidence="2">Uncharacterized protein</fullName>
    </submittedName>
</protein>